<dbReference type="WBParaSite" id="nRc.2.0.1.t47645-RA">
    <property type="protein sequence ID" value="nRc.2.0.1.t47645-RA"/>
    <property type="gene ID" value="nRc.2.0.1.g47645"/>
</dbReference>
<evidence type="ECO:0000259" key="2">
    <source>
        <dbReference type="PROSITE" id="PS50222"/>
    </source>
</evidence>
<feature type="domain" description="EF-hand" evidence="2">
    <location>
        <begin position="7"/>
        <end position="42"/>
    </location>
</feature>
<dbReference type="GO" id="GO:0005509">
    <property type="term" value="F:calcium ion binding"/>
    <property type="evidence" value="ECO:0007669"/>
    <property type="project" value="InterPro"/>
</dbReference>
<dbReference type="AlphaFoldDB" id="A0A915L941"/>
<dbReference type="Gene3D" id="1.10.238.10">
    <property type="entry name" value="EF-hand"/>
    <property type="match status" value="1"/>
</dbReference>
<dbReference type="InterPro" id="IPR002048">
    <property type="entry name" value="EF_hand_dom"/>
</dbReference>
<name>A0A915L941_ROMCU</name>
<dbReference type="Proteomes" id="UP000887565">
    <property type="component" value="Unplaced"/>
</dbReference>
<feature type="domain" description="EF-hand" evidence="2">
    <location>
        <begin position="49"/>
        <end position="84"/>
    </location>
</feature>
<accession>A0A915L941</accession>
<evidence type="ECO:0000313" key="3">
    <source>
        <dbReference type="Proteomes" id="UP000887565"/>
    </source>
</evidence>
<dbReference type="PROSITE" id="PS50222">
    <property type="entry name" value="EF_HAND_2"/>
    <property type="match status" value="2"/>
</dbReference>
<reference evidence="4" key="1">
    <citation type="submission" date="2022-11" db="UniProtKB">
        <authorList>
            <consortium name="WormBaseParasite"/>
        </authorList>
    </citation>
    <scope>IDENTIFICATION</scope>
</reference>
<keyword evidence="1" id="KW-0106">Calcium</keyword>
<sequence length="97" mass="11281">MGYAKESLKALWLGLLEIADKDNDQRIELQEWLTLMRRTLEMRQSPSGWFEKYGEYMFKLFDVSADNVLDISEYVDGMNAYGLSTREATEAFKKIAV</sequence>
<keyword evidence="3" id="KW-1185">Reference proteome</keyword>
<protein>
    <submittedName>
        <fullName evidence="4">EF-hand domain-containing protein</fullName>
    </submittedName>
</protein>
<dbReference type="InterPro" id="IPR018247">
    <property type="entry name" value="EF_Hand_1_Ca_BS"/>
</dbReference>
<organism evidence="3 4">
    <name type="scientific">Romanomermis culicivorax</name>
    <name type="common">Nematode worm</name>
    <dbReference type="NCBI Taxonomy" id="13658"/>
    <lineage>
        <taxon>Eukaryota</taxon>
        <taxon>Metazoa</taxon>
        <taxon>Ecdysozoa</taxon>
        <taxon>Nematoda</taxon>
        <taxon>Enoplea</taxon>
        <taxon>Dorylaimia</taxon>
        <taxon>Mermithida</taxon>
        <taxon>Mermithoidea</taxon>
        <taxon>Mermithidae</taxon>
        <taxon>Romanomermis</taxon>
    </lineage>
</organism>
<dbReference type="SUPFAM" id="SSF47473">
    <property type="entry name" value="EF-hand"/>
    <property type="match status" value="1"/>
</dbReference>
<evidence type="ECO:0000313" key="4">
    <source>
        <dbReference type="WBParaSite" id="nRc.2.0.1.t47645-RA"/>
    </source>
</evidence>
<proteinExistence type="predicted"/>
<dbReference type="PROSITE" id="PS00018">
    <property type="entry name" value="EF_HAND_1"/>
    <property type="match status" value="2"/>
</dbReference>
<dbReference type="InterPro" id="IPR011992">
    <property type="entry name" value="EF-hand-dom_pair"/>
</dbReference>
<evidence type="ECO:0000256" key="1">
    <source>
        <dbReference type="ARBA" id="ARBA00022837"/>
    </source>
</evidence>